<accession>A0A841JF32</accession>
<protein>
    <submittedName>
        <fullName evidence="4">Putative hydrolase of HD superfamily</fullName>
    </submittedName>
</protein>
<evidence type="ECO:0000313" key="4">
    <source>
        <dbReference type="EMBL" id="MBB6129460.1"/>
    </source>
</evidence>
<dbReference type="GO" id="GO:0002953">
    <property type="term" value="F:5'-deoxynucleotidase activity"/>
    <property type="evidence" value="ECO:0007669"/>
    <property type="project" value="InterPro"/>
</dbReference>
<evidence type="ECO:0000256" key="1">
    <source>
        <dbReference type="ARBA" id="ARBA00022723"/>
    </source>
</evidence>
<dbReference type="GO" id="GO:0005737">
    <property type="term" value="C:cytoplasm"/>
    <property type="evidence" value="ECO:0007669"/>
    <property type="project" value="TreeGrafter"/>
</dbReference>
<proteinExistence type="predicted"/>
<name>A0A841JF32_9SPHI</name>
<evidence type="ECO:0000256" key="2">
    <source>
        <dbReference type="ARBA" id="ARBA00022801"/>
    </source>
</evidence>
<evidence type="ECO:0000313" key="5">
    <source>
        <dbReference type="Proteomes" id="UP000548326"/>
    </source>
</evidence>
<dbReference type="PANTHER" id="PTHR11845">
    <property type="entry name" value="5'-DEOXYNUCLEOTIDASE HDDC2"/>
    <property type="match status" value="1"/>
</dbReference>
<reference evidence="4 5" key="1">
    <citation type="submission" date="2020-08" db="EMBL/GenBank/DDBJ databases">
        <title>Genomic Encyclopedia of Type Strains, Phase IV (KMG-V): Genome sequencing to study the core and pangenomes of soil and plant-associated prokaryotes.</title>
        <authorList>
            <person name="Whitman W."/>
        </authorList>
    </citation>
    <scope>NUCLEOTIDE SEQUENCE [LARGE SCALE GENOMIC DNA]</scope>
    <source>
        <strain evidence="4 5">MP601</strain>
    </source>
</reference>
<dbReference type="EMBL" id="JACHCA010000009">
    <property type="protein sequence ID" value="MBB6129460.1"/>
    <property type="molecule type" value="Genomic_DNA"/>
</dbReference>
<dbReference type="InterPro" id="IPR006674">
    <property type="entry name" value="HD_domain"/>
</dbReference>
<keyword evidence="2 4" id="KW-0378">Hydrolase</keyword>
<dbReference type="Proteomes" id="UP000548326">
    <property type="component" value="Unassembled WGS sequence"/>
</dbReference>
<organism evidence="4 5">
    <name type="scientific">Mucilaginibacter lappiensis</name>
    <dbReference type="NCBI Taxonomy" id="354630"/>
    <lineage>
        <taxon>Bacteria</taxon>
        <taxon>Pseudomonadati</taxon>
        <taxon>Bacteroidota</taxon>
        <taxon>Sphingobacteriia</taxon>
        <taxon>Sphingobacteriales</taxon>
        <taxon>Sphingobacteriaceae</taxon>
        <taxon>Mucilaginibacter</taxon>
    </lineage>
</organism>
<keyword evidence="1" id="KW-0479">Metal-binding</keyword>
<dbReference type="GO" id="GO:0046872">
    <property type="term" value="F:metal ion binding"/>
    <property type="evidence" value="ECO:0007669"/>
    <property type="project" value="UniProtKB-KW"/>
</dbReference>
<comment type="caution">
    <text evidence="4">The sequence shown here is derived from an EMBL/GenBank/DDBJ whole genome shotgun (WGS) entry which is preliminary data.</text>
</comment>
<dbReference type="Gene3D" id="1.10.3210.10">
    <property type="entry name" value="Hypothetical protein af1432"/>
    <property type="match status" value="1"/>
</dbReference>
<evidence type="ECO:0000259" key="3">
    <source>
        <dbReference type="Pfam" id="PF13023"/>
    </source>
</evidence>
<dbReference type="PANTHER" id="PTHR11845:SF13">
    <property type="entry name" value="5'-DEOXYNUCLEOTIDASE HDDC2"/>
    <property type="match status" value="1"/>
</dbReference>
<gene>
    <name evidence="4" type="ORF">HDF22_003586</name>
</gene>
<dbReference type="SUPFAM" id="SSF109604">
    <property type="entry name" value="HD-domain/PDEase-like"/>
    <property type="match status" value="1"/>
</dbReference>
<dbReference type="RefSeq" id="WP_183588549.1">
    <property type="nucleotide sequence ID" value="NZ_JACHCA010000009.1"/>
</dbReference>
<dbReference type="Pfam" id="PF13023">
    <property type="entry name" value="HD_3"/>
    <property type="match status" value="1"/>
</dbReference>
<sequence>MKTEINKILQFLHVAENLKRLTRHSWLSDGRQESVAEHTWRVSIMYLLIEPHLGIQVDSTRILKMIIIHDIIEALVGDVPAFDTFNEDIKKLKIENETRAIEDIRKQLDNEVGEDFYHLWHEFEAKATDEAKVANALDKLEAQVQHNEADINTWLDIEKEMLYMMDKHVNFNDFLIQLKDAIVAEGELKLAVL</sequence>
<feature type="domain" description="HD" evidence="3">
    <location>
        <begin position="15"/>
        <end position="162"/>
    </location>
</feature>
<dbReference type="InterPro" id="IPR039356">
    <property type="entry name" value="YfbR/HDDC2"/>
</dbReference>
<dbReference type="AlphaFoldDB" id="A0A841JF32"/>